<dbReference type="PANTHER" id="PTHR11733">
    <property type="entry name" value="ZINC METALLOPROTEASE FAMILY M13 NEPRILYSIN-RELATED"/>
    <property type="match status" value="1"/>
</dbReference>
<sequence>MDALKIMQKQLNLEGMLYIKRIQNNFVINAFYSTFNTITILGPLLFKAKVSSDLVKEPLLSHYAVDHELFHSLFTGTSSTLIDVYGSRSRCLMDHYGSMCSDFGKNMCNHAKNTIYEDGADAEGLRMLYEMFVKDHSGEMDNQIGVDDTTMQQAFFYFTSIFHCEHSENTHWIKDTHSRGSVRVNAVASLMPEFSKAFKCKAGDKMLTETAKCKIFGQDA</sequence>
<evidence type="ECO:0000259" key="2">
    <source>
        <dbReference type="Pfam" id="PF01431"/>
    </source>
</evidence>
<dbReference type="Pfam" id="PF01431">
    <property type="entry name" value="Peptidase_M13"/>
    <property type="match status" value="1"/>
</dbReference>
<dbReference type="InterPro" id="IPR024079">
    <property type="entry name" value="MetalloPept_cat_dom_sf"/>
</dbReference>
<evidence type="ECO:0000256" key="1">
    <source>
        <dbReference type="SAM" id="Phobius"/>
    </source>
</evidence>
<comment type="caution">
    <text evidence="3">The sequence shown here is derived from an EMBL/GenBank/DDBJ whole genome shotgun (WGS) entry which is preliminary data.</text>
</comment>
<keyword evidence="1" id="KW-1133">Transmembrane helix</keyword>
<reference evidence="4" key="1">
    <citation type="submission" date="2022-10" db="EMBL/GenBank/DDBJ databases">
        <title>Genome assembly of Pristionchus species.</title>
        <authorList>
            <person name="Yoshida K."/>
            <person name="Sommer R.J."/>
        </authorList>
    </citation>
    <scope>NUCLEOTIDE SEQUENCE [LARGE SCALE GENOMIC DNA]</scope>
    <source>
        <strain evidence="4">RS5460</strain>
    </source>
</reference>
<dbReference type="GO" id="GO:0004222">
    <property type="term" value="F:metalloendopeptidase activity"/>
    <property type="evidence" value="ECO:0007669"/>
    <property type="project" value="InterPro"/>
</dbReference>
<dbReference type="InterPro" id="IPR018497">
    <property type="entry name" value="Peptidase_M13_C"/>
</dbReference>
<accession>A0AAN5IGI6</accession>
<gene>
    <name evidence="3" type="ORF">PMAYCL1PPCAC_33241</name>
</gene>
<keyword evidence="4" id="KW-1185">Reference proteome</keyword>
<dbReference type="Proteomes" id="UP001328107">
    <property type="component" value="Unassembled WGS sequence"/>
</dbReference>
<feature type="transmembrane region" description="Helical" evidence="1">
    <location>
        <begin position="26"/>
        <end position="46"/>
    </location>
</feature>
<evidence type="ECO:0000313" key="3">
    <source>
        <dbReference type="EMBL" id="GMR63046.1"/>
    </source>
</evidence>
<dbReference type="AlphaFoldDB" id="A0AAN5IGI6"/>
<dbReference type="PANTHER" id="PTHR11733:SF208">
    <property type="entry name" value="PEPTIDASE M13 C-TERMINAL DOMAIN-CONTAINING PROTEIN"/>
    <property type="match status" value="1"/>
</dbReference>
<dbReference type="Gene3D" id="3.40.390.10">
    <property type="entry name" value="Collagenase (Catalytic Domain)"/>
    <property type="match status" value="1"/>
</dbReference>
<keyword evidence="1" id="KW-0472">Membrane</keyword>
<keyword evidence="1" id="KW-0812">Transmembrane</keyword>
<dbReference type="SUPFAM" id="SSF55486">
    <property type="entry name" value="Metalloproteases ('zincins'), catalytic domain"/>
    <property type="match status" value="1"/>
</dbReference>
<evidence type="ECO:0000313" key="4">
    <source>
        <dbReference type="Proteomes" id="UP001328107"/>
    </source>
</evidence>
<dbReference type="GO" id="GO:0016485">
    <property type="term" value="P:protein processing"/>
    <property type="evidence" value="ECO:0007669"/>
    <property type="project" value="TreeGrafter"/>
</dbReference>
<organism evidence="3 4">
    <name type="scientific">Pristionchus mayeri</name>
    <dbReference type="NCBI Taxonomy" id="1317129"/>
    <lineage>
        <taxon>Eukaryota</taxon>
        <taxon>Metazoa</taxon>
        <taxon>Ecdysozoa</taxon>
        <taxon>Nematoda</taxon>
        <taxon>Chromadorea</taxon>
        <taxon>Rhabditida</taxon>
        <taxon>Rhabditina</taxon>
        <taxon>Diplogasteromorpha</taxon>
        <taxon>Diplogasteroidea</taxon>
        <taxon>Neodiplogasteridae</taxon>
        <taxon>Pristionchus</taxon>
    </lineage>
</organism>
<dbReference type="InterPro" id="IPR000718">
    <property type="entry name" value="Peptidase_M13"/>
</dbReference>
<name>A0AAN5IGI6_9BILA</name>
<dbReference type="EMBL" id="BTRK01000006">
    <property type="protein sequence ID" value="GMR63046.1"/>
    <property type="molecule type" value="Genomic_DNA"/>
</dbReference>
<feature type="domain" description="Peptidase M13 C-terminal" evidence="2">
    <location>
        <begin position="83"/>
        <end position="212"/>
    </location>
</feature>
<proteinExistence type="predicted"/>
<dbReference type="GO" id="GO:0005886">
    <property type="term" value="C:plasma membrane"/>
    <property type="evidence" value="ECO:0007669"/>
    <property type="project" value="TreeGrafter"/>
</dbReference>
<protein>
    <recommendedName>
        <fullName evidence="2">Peptidase M13 C-terminal domain-containing protein</fullName>
    </recommendedName>
</protein>
<dbReference type="PROSITE" id="PS51885">
    <property type="entry name" value="NEPRILYSIN"/>
    <property type="match status" value="1"/>
</dbReference>